<evidence type="ECO:0000256" key="4">
    <source>
        <dbReference type="ARBA" id="ARBA00022840"/>
    </source>
</evidence>
<dbReference type="Pfam" id="PF01268">
    <property type="entry name" value="FTHFS"/>
    <property type="match status" value="1"/>
</dbReference>
<evidence type="ECO:0000256" key="3">
    <source>
        <dbReference type="ARBA" id="ARBA00022741"/>
    </source>
</evidence>
<dbReference type="InterPro" id="IPR000559">
    <property type="entry name" value="Formate_THF_ligase"/>
</dbReference>
<keyword evidence="1" id="KW-0554">One-carbon metabolism</keyword>
<proteinExistence type="predicted"/>
<gene>
    <name evidence="5" type="ORF">MNBD_GAMMA01-932</name>
</gene>
<evidence type="ECO:0000256" key="2">
    <source>
        <dbReference type="ARBA" id="ARBA00022598"/>
    </source>
</evidence>
<accession>A0A3B0VBU5</accession>
<keyword evidence="4" id="KW-0067">ATP-binding</keyword>
<keyword evidence="2 5" id="KW-0436">Ligase</keyword>
<name>A0A3B0VBU5_9ZZZZ</name>
<dbReference type="InterPro" id="IPR027417">
    <property type="entry name" value="P-loop_NTPase"/>
</dbReference>
<dbReference type="GO" id="GO:0005524">
    <property type="term" value="F:ATP binding"/>
    <property type="evidence" value="ECO:0007669"/>
    <property type="project" value="UniProtKB-KW"/>
</dbReference>
<feature type="non-terminal residue" evidence="5">
    <location>
        <position position="1"/>
    </location>
</feature>
<dbReference type="Gene3D" id="3.10.410.10">
    <property type="entry name" value="Formyltetrahydrofolate synthetase, domain 3"/>
    <property type="match status" value="1"/>
</dbReference>
<dbReference type="GO" id="GO:0006730">
    <property type="term" value="P:one-carbon metabolic process"/>
    <property type="evidence" value="ECO:0007669"/>
    <property type="project" value="UniProtKB-KW"/>
</dbReference>
<dbReference type="SUPFAM" id="SSF52540">
    <property type="entry name" value="P-loop containing nucleoside triphosphate hydrolases"/>
    <property type="match status" value="1"/>
</dbReference>
<organism evidence="5">
    <name type="scientific">hydrothermal vent metagenome</name>
    <dbReference type="NCBI Taxonomy" id="652676"/>
    <lineage>
        <taxon>unclassified sequences</taxon>
        <taxon>metagenomes</taxon>
        <taxon>ecological metagenomes</taxon>
    </lineage>
</organism>
<keyword evidence="3" id="KW-0547">Nucleotide-binding</keyword>
<evidence type="ECO:0000313" key="5">
    <source>
        <dbReference type="EMBL" id="VAW41035.1"/>
    </source>
</evidence>
<dbReference type="GO" id="GO:0004329">
    <property type="term" value="F:formate-tetrahydrofolate ligase activity"/>
    <property type="evidence" value="ECO:0007669"/>
    <property type="project" value="UniProtKB-EC"/>
</dbReference>
<protein>
    <submittedName>
        <fullName evidence="5">Formate--tetrahydrofolate ligase</fullName>
        <ecNumber evidence="5">6.3.4.3</ecNumber>
    </submittedName>
</protein>
<dbReference type="AlphaFoldDB" id="A0A3B0VBU5"/>
<dbReference type="EMBL" id="UOEW01000293">
    <property type="protein sequence ID" value="VAW41035.1"/>
    <property type="molecule type" value="Genomic_DNA"/>
</dbReference>
<sequence>VSKKMYGANDVSFTKEAEKDLLQIKKLGLANLPVCIAKAPSSLSDDPKLHGRPRDFQVTVRGIQINAGAGFLVVLTGNIMRMPGLPKVPVASNIELQPDGTITGVG</sequence>
<evidence type="ECO:0000256" key="1">
    <source>
        <dbReference type="ARBA" id="ARBA00022563"/>
    </source>
</evidence>
<reference evidence="5" key="1">
    <citation type="submission" date="2018-06" db="EMBL/GenBank/DDBJ databases">
        <authorList>
            <person name="Zhirakovskaya E."/>
        </authorList>
    </citation>
    <scope>NUCLEOTIDE SEQUENCE</scope>
</reference>
<dbReference type="EC" id="6.3.4.3" evidence="5"/>